<proteinExistence type="predicted"/>
<dbReference type="PANTHER" id="PTHR46246">
    <property type="entry name" value="GUANOSINE-3',5'-BIS(DIPHOSPHATE) 3'-PYROPHOSPHOHYDROLASE MESH1"/>
    <property type="match status" value="1"/>
</dbReference>
<dbReference type="Gene3D" id="1.10.3210.10">
    <property type="entry name" value="Hypothetical protein af1432"/>
    <property type="match status" value="1"/>
</dbReference>
<dbReference type="EMBL" id="JARPYI010000007">
    <property type="protein sequence ID" value="MDT2600658.1"/>
    <property type="molecule type" value="Genomic_DNA"/>
</dbReference>
<organism evidence="1 2">
    <name type="scientific">Enterococcus hulanensis</name>
    <dbReference type="NCBI Taxonomy" id="2559929"/>
    <lineage>
        <taxon>Bacteria</taxon>
        <taxon>Bacillati</taxon>
        <taxon>Bacillota</taxon>
        <taxon>Bacilli</taxon>
        <taxon>Lactobacillales</taxon>
        <taxon>Enterococcaceae</taxon>
        <taxon>Enterococcus</taxon>
    </lineage>
</organism>
<comment type="caution">
    <text evidence="1">The sequence shown here is derived from an EMBL/GenBank/DDBJ whole genome shotgun (WGS) entry which is preliminary data.</text>
</comment>
<sequence length="139" mass="15517">MSLYDLALSIAQEAHEGQVDKAGVDYINHPVYVASLVDGEEEKAAALLHDVIEDSDFHLSDLLNRGIPNDVLIAVSILTKDKNLSYQEYLSRVKSNELAKKVKLADLQHNSDLSRIINPTTSDFERVSKYEKAIEYLSA</sequence>
<dbReference type="RefSeq" id="WP_311822596.1">
    <property type="nucleotide sequence ID" value="NZ_JARPYF010000003.1"/>
</dbReference>
<gene>
    <name evidence="1" type="ORF">P7D85_12790</name>
</gene>
<dbReference type="SUPFAM" id="SSF109604">
    <property type="entry name" value="HD-domain/PDEase-like"/>
    <property type="match status" value="1"/>
</dbReference>
<evidence type="ECO:0000313" key="1">
    <source>
        <dbReference type="EMBL" id="MDT2600658.1"/>
    </source>
</evidence>
<dbReference type="PANTHER" id="PTHR46246:SF1">
    <property type="entry name" value="GUANOSINE-3',5'-BIS(DIPHOSPHATE) 3'-PYROPHOSPHOHYDROLASE MESH1"/>
    <property type="match status" value="1"/>
</dbReference>
<dbReference type="Proteomes" id="UP001252875">
    <property type="component" value="Unassembled WGS sequence"/>
</dbReference>
<keyword evidence="2" id="KW-1185">Reference proteome</keyword>
<reference evidence="1 2" key="1">
    <citation type="submission" date="2023-03" db="EMBL/GenBank/DDBJ databases">
        <authorList>
            <person name="Shen W."/>
            <person name="Cai J."/>
        </authorList>
    </citation>
    <scope>NUCLEOTIDE SEQUENCE [LARGE SCALE GENOMIC DNA]</scope>
    <source>
        <strain evidence="1 2">D6-4</strain>
    </source>
</reference>
<protein>
    <submittedName>
        <fullName evidence="1">HD domain-containing protein</fullName>
    </submittedName>
</protein>
<name>A0ABU3F0J5_9ENTE</name>
<accession>A0ABU3F0J5</accession>
<evidence type="ECO:0000313" key="2">
    <source>
        <dbReference type="Proteomes" id="UP001252875"/>
    </source>
</evidence>
<dbReference type="InterPro" id="IPR052194">
    <property type="entry name" value="MESH1"/>
</dbReference>
<dbReference type="Pfam" id="PF13328">
    <property type="entry name" value="HD_4"/>
    <property type="match status" value="1"/>
</dbReference>